<keyword evidence="5" id="KW-1185">Reference proteome</keyword>
<dbReference type="EMBL" id="DS235758">
    <property type="protein sequence ID" value="EEB16505.1"/>
    <property type="molecule type" value="Genomic_DNA"/>
</dbReference>
<dbReference type="AlphaFoldDB" id="E0VSZ9"/>
<sequence>MFGLSFLPLLLAFGALSLLYTVGNPNGKTNNTNNNTQLIRFVINNDTIRKKETNESLLEEKNKTFWTKIKRQIFEENGVGNMTKKNGEEKQIKIKKKDFNDRGTPVKLKSGLFDSLLKMFQTPKLKGLVDDNDDNKNDGKKNDDDGVNMAKQPVKKREKPFIFFKFLYKIRKSPLPNTSTNDKKLNGKKKKKEITKSKIFSPFDGFEKDFFNDGIKENGDIDSFLNDFSIFHDDPLMINDFLKNGDTSVKNSISDDSSPNKKKLKRIKRMMLKKSLNIKNEDLKLISDILNEPFLNMNFHDREYSPVVKFFEENPKYLNDEKWNGNIKIQRNVKYFDKDNPFYKEPISFFDQVIFKTKQPNQSPSRDLFIDEFKKKTVKSDEDSIDKMIDVPLKFAGT</sequence>
<evidence type="ECO:0000256" key="2">
    <source>
        <dbReference type="SAM" id="SignalP"/>
    </source>
</evidence>
<reference evidence="3" key="2">
    <citation type="submission" date="2007-04" db="EMBL/GenBank/DDBJ databases">
        <title>The genome of the human body louse.</title>
        <authorList>
            <consortium name="The Human Body Louse Genome Consortium"/>
            <person name="Kirkness E."/>
            <person name="Walenz B."/>
            <person name="Hass B."/>
            <person name="Bruggner R."/>
            <person name="Strausberg R."/>
        </authorList>
    </citation>
    <scope>NUCLEOTIDE SEQUENCE</scope>
    <source>
        <strain evidence="3">USDA</strain>
    </source>
</reference>
<dbReference type="InParanoid" id="E0VSZ9"/>
<dbReference type="VEuPathDB" id="VectorBase:PHUM424720"/>
<organism>
    <name type="scientific">Pediculus humanus subsp. corporis</name>
    <name type="common">Body louse</name>
    <dbReference type="NCBI Taxonomy" id="121224"/>
    <lineage>
        <taxon>Eukaryota</taxon>
        <taxon>Metazoa</taxon>
        <taxon>Ecdysozoa</taxon>
        <taxon>Arthropoda</taxon>
        <taxon>Hexapoda</taxon>
        <taxon>Insecta</taxon>
        <taxon>Pterygota</taxon>
        <taxon>Neoptera</taxon>
        <taxon>Paraneoptera</taxon>
        <taxon>Psocodea</taxon>
        <taxon>Troctomorpha</taxon>
        <taxon>Phthiraptera</taxon>
        <taxon>Anoplura</taxon>
        <taxon>Pediculidae</taxon>
        <taxon>Pediculus</taxon>
    </lineage>
</organism>
<dbReference type="EMBL" id="AAZO01005191">
    <property type="status" value="NOT_ANNOTATED_CDS"/>
    <property type="molecule type" value="Genomic_DNA"/>
</dbReference>
<reference evidence="3" key="1">
    <citation type="submission" date="2007-04" db="EMBL/GenBank/DDBJ databases">
        <title>Annotation of Pediculus humanus corporis strain USDA.</title>
        <authorList>
            <person name="Kirkness E."/>
            <person name="Hannick L."/>
            <person name="Hass B."/>
            <person name="Bruggner R."/>
            <person name="Lawson D."/>
            <person name="Bidwell S."/>
            <person name="Joardar V."/>
            <person name="Caler E."/>
            <person name="Walenz B."/>
            <person name="Inman J."/>
            <person name="Schobel S."/>
            <person name="Galinsky K."/>
            <person name="Amedeo P."/>
            <person name="Strausberg R."/>
        </authorList>
    </citation>
    <scope>NUCLEOTIDE SEQUENCE</scope>
    <source>
        <strain evidence="3">USDA</strain>
    </source>
</reference>
<gene>
    <name evidence="4" type="primary">8229929</name>
    <name evidence="3" type="ORF">Phum_PHUM424720</name>
</gene>
<protein>
    <submittedName>
        <fullName evidence="3 4">Uncharacterized protein</fullName>
    </submittedName>
</protein>
<feature type="chain" id="PRO_5014570205" evidence="2">
    <location>
        <begin position="24"/>
        <end position="398"/>
    </location>
</feature>
<keyword evidence="2" id="KW-0732">Signal</keyword>
<dbReference type="CTD" id="8229929"/>
<accession>E0VSZ9</accession>
<name>E0VSZ9_PEDHC</name>
<dbReference type="RefSeq" id="XP_002429243.1">
    <property type="nucleotide sequence ID" value="XM_002429198.1"/>
</dbReference>
<dbReference type="EnsemblMetazoa" id="PHUM424720-RA">
    <property type="protein sequence ID" value="PHUM424720-PA"/>
    <property type="gene ID" value="PHUM424720"/>
</dbReference>
<evidence type="ECO:0000313" key="4">
    <source>
        <dbReference type="EnsemblMetazoa" id="PHUM424720-PA"/>
    </source>
</evidence>
<proteinExistence type="predicted"/>
<dbReference type="Proteomes" id="UP000009046">
    <property type="component" value="Unassembled WGS sequence"/>
</dbReference>
<dbReference type="GeneID" id="8229929"/>
<reference evidence="4" key="3">
    <citation type="submission" date="2020-05" db="UniProtKB">
        <authorList>
            <consortium name="EnsemblMetazoa"/>
        </authorList>
    </citation>
    <scope>IDENTIFICATION</scope>
    <source>
        <strain evidence="4">USDA</strain>
    </source>
</reference>
<evidence type="ECO:0000313" key="5">
    <source>
        <dbReference type="Proteomes" id="UP000009046"/>
    </source>
</evidence>
<dbReference type="HOGENOM" id="CLU_693201_0_0_1"/>
<evidence type="ECO:0000256" key="1">
    <source>
        <dbReference type="SAM" id="MobiDB-lite"/>
    </source>
</evidence>
<evidence type="ECO:0000313" key="3">
    <source>
        <dbReference type="EMBL" id="EEB16505.1"/>
    </source>
</evidence>
<feature type="compositionally biased region" description="Basic and acidic residues" evidence="1">
    <location>
        <begin position="134"/>
        <end position="144"/>
    </location>
</feature>
<feature type="region of interest" description="Disordered" evidence="1">
    <location>
        <begin position="127"/>
        <end position="151"/>
    </location>
</feature>
<feature type="signal peptide" evidence="2">
    <location>
        <begin position="1"/>
        <end position="23"/>
    </location>
</feature>
<dbReference type="KEGG" id="phu:Phum_PHUM424720"/>